<dbReference type="InterPro" id="IPR013815">
    <property type="entry name" value="ATP_grasp_subdomain_1"/>
</dbReference>
<dbReference type="InterPro" id="IPR021109">
    <property type="entry name" value="Peptidase_aspartic_dom_sf"/>
</dbReference>
<reference evidence="13" key="1">
    <citation type="submission" date="2020-11" db="EMBL/GenBank/DDBJ databases">
        <authorList>
            <person name="Tran Van P."/>
        </authorList>
    </citation>
    <scope>NUCLEOTIDE SEQUENCE</scope>
</reference>
<keyword evidence="11" id="KW-0464">Manganese</keyword>
<dbReference type="CDD" id="cd17535">
    <property type="entry name" value="REC_NarL-like"/>
    <property type="match status" value="1"/>
</dbReference>
<dbReference type="InterPro" id="IPR013651">
    <property type="entry name" value="ATP-grasp_RimK-type"/>
</dbReference>
<name>A0A7R8ZQA6_9CRUS</name>
<evidence type="ECO:0000256" key="4">
    <source>
        <dbReference type="ARBA" id="ARBA00012938"/>
    </source>
</evidence>
<evidence type="ECO:0000256" key="5">
    <source>
        <dbReference type="ARBA" id="ARBA00022598"/>
    </source>
</evidence>
<accession>A0A7R8ZQA6</accession>
<dbReference type="NCBIfam" id="TIGR00768">
    <property type="entry name" value="rimK_fam"/>
    <property type="match status" value="1"/>
</dbReference>
<dbReference type="Pfam" id="PF08443">
    <property type="entry name" value="RimK"/>
    <property type="match status" value="1"/>
</dbReference>
<keyword evidence="7" id="KW-0547">Nucleotide-binding</keyword>
<evidence type="ECO:0000256" key="2">
    <source>
        <dbReference type="ARBA" id="ARBA00001946"/>
    </source>
</evidence>
<evidence type="ECO:0000256" key="6">
    <source>
        <dbReference type="ARBA" id="ARBA00022723"/>
    </source>
</evidence>
<evidence type="ECO:0000256" key="8">
    <source>
        <dbReference type="ARBA" id="ARBA00022840"/>
    </source>
</evidence>
<evidence type="ECO:0000256" key="3">
    <source>
        <dbReference type="ARBA" id="ARBA00007854"/>
    </source>
</evidence>
<comment type="cofactor">
    <cofactor evidence="2">
        <name>Mg(2+)</name>
        <dbReference type="ChEBI" id="CHEBI:18420"/>
    </cofactor>
</comment>
<dbReference type="PANTHER" id="PTHR21621">
    <property type="entry name" value="RIBOSOMAL PROTEIN S6 MODIFICATION PROTEIN"/>
    <property type="match status" value="1"/>
</dbReference>
<dbReference type="Pfam" id="PF00072">
    <property type="entry name" value="Response_reg"/>
    <property type="match status" value="1"/>
</dbReference>
<dbReference type="Gene3D" id="3.30.1490.20">
    <property type="entry name" value="ATP-grasp fold, A domain"/>
    <property type="match status" value="1"/>
</dbReference>
<keyword evidence="10" id="KW-0648">Protein biosynthesis</keyword>
<dbReference type="GO" id="GO:0000160">
    <property type="term" value="P:phosphorelay signal transduction system"/>
    <property type="evidence" value="ECO:0007669"/>
    <property type="project" value="InterPro"/>
</dbReference>
<dbReference type="GO" id="GO:0005737">
    <property type="term" value="C:cytoplasm"/>
    <property type="evidence" value="ECO:0007669"/>
    <property type="project" value="TreeGrafter"/>
</dbReference>
<comment type="cofactor">
    <cofactor evidence="1">
        <name>Mn(2+)</name>
        <dbReference type="ChEBI" id="CHEBI:29035"/>
    </cofactor>
</comment>
<evidence type="ECO:0000256" key="12">
    <source>
        <dbReference type="ARBA" id="ARBA00049321"/>
    </source>
</evidence>
<dbReference type="AlphaFoldDB" id="A0A7R8ZQA6"/>
<dbReference type="Gene3D" id="2.40.70.10">
    <property type="entry name" value="Acid Proteases"/>
    <property type="match status" value="1"/>
</dbReference>
<keyword evidence="5" id="KW-0436">Ligase</keyword>
<dbReference type="EMBL" id="OB664642">
    <property type="protein sequence ID" value="CAD7232423.1"/>
    <property type="molecule type" value="Genomic_DNA"/>
</dbReference>
<evidence type="ECO:0000256" key="1">
    <source>
        <dbReference type="ARBA" id="ARBA00001936"/>
    </source>
</evidence>
<keyword evidence="6" id="KW-0479">Metal-binding</keyword>
<dbReference type="SMART" id="SM00448">
    <property type="entry name" value="REC"/>
    <property type="match status" value="1"/>
</dbReference>
<sequence>MKDNLMILGGEEWCSLPDLQIPAVRARVDSGARTSAIHANNIREFTKNGERWVSFEIHPITENRRLVVINEAPCVDIRKVKNTGGVAERRYVIRTTLMIGEHSFEIELTLARRDSMGFRMLLGREAMNRRFMVNPAAKYLISQYENEDLKKLYAHGIEKKSNLKIALLASNPELYSNKRLIEAGEERGHEMIFMNMDYCYMKLDGTKPQVYYRGGQPVEDLDAVIPRIKPAITHYGSALLFASNGIPLPLSGFAKSIQDTKGLIEMVGGAPLIVKLLESAQGRGVVLAETNKAAESVINAFKALKANILVQEFIKESAGKDLRCFVVNNKVVAAMERVGAKGEFRANLHQGGEARLAKLTSEEKKIAVKAAKLLGLVVAGVDILRSDRGPLVLEVNSSPGLQGIEEATGKDVAAEIILAAEKVIGVDKKDATEKLGEDDRANQEELFCLDLAAMSPPGRALSKVLNEETSFNVLACYKNGLDFKTALIAGDPIPDVVLMDINMPVMNGVETSRYLKDEHPSVKVIALTMEDNEKDIQAMIREGAKGYLLKDSHPDMLKEAIKIVFDNGNFYPEYVTNVLVRMNRV</sequence>
<dbReference type="PROSITE" id="PS50975">
    <property type="entry name" value="ATP_GRASP"/>
    <property type="match status" value="1"/>
</dbReference>
<dbReference type="SUPFAM" id="SSF56059">
    <property type="entry name" value="Glutathione synthetase ATP-binding domain-like"/>
    <property type="match status" value="1"/>
</dbReference>
<dbReference type="InterPro" id="IPR001789">
    <property type="entry name" value="Sig_transdc_resp-reg_receiver"/>
</dbReference>
<dbReference type="OrthoDB" id="10265738at2759"/>
<evidence type="ECO:0000256" key="9">
    <source>
        <dbReference type="ARBA" id="ARBA00022842"/>
    </source>
</evidence>
<dbReference type="SUPFAM" id="SSF52172">
    <property type="entry name" value="CheY-like"/>
    <property type="match status" value="1"/>
</dbReference>
<dbReference type="PROSITE" id="PS50110">
    <property type="entry name" value="RESPONSE_REGULATORY"/>
    <property type="match status" value="1"/>
</dbReference>
<dbReference type="InterPro" id="IPR004666">
    <property type="entry name" value="Rp_bS6_RimK/Lys_biosynth_LsyX"/>
</dbReference>
<proteinExistence type="inferred from homology"/>
<evidence type="ECO:0000313" key="13">
    <source>
        <dbReference type="EMBL" id="CAD7232423.1"/>
    </source>
</evidence>
<dbReference type="EC" id="6.3.2.41" evidence="4"/>
<evidence type="ECO:0000256" key="7">
    <source>
        <dbReference type="ARBA" id="ARBA00022741"/>
    </source>
</evidence>
<dbReference type="InterPro" id="IPR008503">
    <property type="entry name" value="Asp_endopeptidase"/>
</dbReference>
<dbReference type="InterPro" id="IPR011006">
    <property type="entry name" value="CheY-like_superfamily"/>
</dbReference>
<dbReference type="GO" id="GO:0006412">
    <property type="term" value="P:translation"/>
    <property type="evidence" value="ECO:0007669"/>
    <property type="project" value="UniProtKB-KW"/>
</dbReference>
<evidence type="ECO:0000256" key="10">
    <source>
        <dbReference type="ARBA" id="ARBA00022917"/>
    </source>
</evidence>
<dbReference type="InterPro" id="IPR058245">
    <property type="entry name" value="NreC/VraR/RcsB-like_REC"/>
</dbReference>
<dbReference type="PANTHER" id="PTHR21621:SF7">
    <property type="entry name" value="RIBOSOMAL PROTEIN BS6--L-GLUTAMATE LIGASE"/>
    <property type="match status" value="1"/>
</dbReference>
<dbReference type="FunFam" id="3.30.1490.20:FF:000005">
    <property type="entry name" value="Probable alpha-L-glutamate ligase 1"/>
    <property type="match status" value="1"/>
</dbReference>
<organism evidence="13">
    <name type="scientific">Cyprideis torosa</name>
    <dbReference type="NCBI Taxonomy" id="163714"/>
    <lineage>
        <taxon>Eukaryota</taxon>
        <taxon>Metazoa</taxon>
        <taxon>Ecdysozoa</taxon>
        <taxon>Arthropoda</taxon>
        <taxon>Crustacea</taxon>
        <taxon>Oligostraca</taxon>
        <taxon>Ostracoda</taxon>
        <taxon>Podocopa</taxon>
        <taxon>Podocopida</taxon>
        <taxon>Cytherocopina</taxon>
        <taxon>Cytheroidea</taxon>
        <taxon>Cytherideidae</taxon>
        <taxon>Cyprideis</taxon>
    </lineage>
</organism>
<comment type="catalytic activity">
    <reaction evidence="12">
        <text>N-acetyl-L-aspartate + L-glutamate + ATP = N-acetyl-L-aspartyl-L-glutamate + ADP + phosphate + H(+)</text>
        <dbReference type="Rhea" id="RHEA:40035"/>
        <dbReference type="ChEBI" id="CHEBI:15378"/>
        <dbReference type="ChEBI" id="CHEBI:16953"/>
        <dbReference type="ChEBI" id="CHEBI:29985"/>
        <dbReference type="ChEBI" id="CHEBI:30616"/>
        <dbReference type="ChEBI" id="CHEBI:43474"/>
        <dbReference type="ChEBI" id="CHEBI:76931"/>
        <dbReference type="ChEBI" id="CHEBI:456216"/>
        <dbReference type="EC" id="6.3.2.41"/>
    </reaction>
</comment>
<feature type="non-terminal residue" evidence="13">
    <location>
        <position position="1"/>
    </location>
</feature>
<dbReference type="Gene3D" id="3.30.470.20">
    <property type="entry name" value="ATP-grasp fold, B domain"/>
    <property type="match status" value="1"/>
</dbReference>
<dbReference type="GO" id="GO:0046872">
    <property type="term" value="F:metal ion binding"/>
    <property type="evidence" value="ECO:0007669"/>
    <property type="project" value="UniProtKB-KW"/>
</dbReference>
<gene>
    <name evidence="13" type="ORF">CTOB1V02_LOCUS10259</name>
</gene>
<keyword evidence="9" id="KW-0460">Magnesium</keyword>
<dbReference type="Pfam" id="PF05618">
    <property type="entry name" value="Zn_protease"/>
    <property type="match status" value="1"/>
</dbReference>
<dbReference type="GO" id="GO:0018169">
    <property type="term" value="F:ribosomal S6-glutamic acid ligase activity"/>
    <property type="evidence" value="ECO:0007669"/>
    <property type="project" value="TreeGrafter"/>
</dbReference>
<comment type="similarity">
    <text evidence="3">Belongs to the RimK family.</text>
</comment>
<evidence type="ECO:0000256" key="11">
    <source>
        <dbReference type="ARBA" id="ARBA00023211"/>
    </source>
</evidence>
<dbReference type="InterPro" id="IPR011761">
    <property type="entry name" value="ATP-grasp"/>
</dbReference>
<dbReference type="SUPFAM" id="SSF50630">
    <property type="entry name" value="Acid proteases"/>
    <property type="match status" value="1"/>
</dbReference>
<protein>
    <recommendedName>
        <fullName evidence="4">N-acetylaspartylglutamate synthase</fullName>
        <ecNumber evidence="4">6.3.2.41</ecNumber>
    </recommendedName>
</protein>
<dbReference type="Gene3D" id="3.40.50.2300">
    <property type="match status" value="1"/>
</dbReference>
<dbReference type="GO" id="GO:0005524">
    <property type="term" value="F:ATP binding"/>
    <property type="evidence" value="ECO:0007669"/>
    <property type="project" value="UniProtKB-UniRule"/>
</dbReference>
<keyword evidence="8" id="KW-0067">ATP-binding</keyword>